<dbReference type="Pfam" id="PF08240">
    <property type="entry name" value="ADH_N"/>
    <property type="match status" value="1"/>
</dbReference>
<reference evidence="4" key="1">
    <citation type="journal article" date="2019" name="Int. J. Syst. Evol. Microbiol.">
        <title>The Global Catalogue of Microorganisms (GCM) 10K type strain sequencing project: providing services to taxonomists for standard genome sequencing and annotation.</title>
        <authorList>
            <consortium name="The Broad Institute Genomics Platform"/>
            <consortium name="The Broad Institute Genome Sequencing Center for Infectious Disease"/>
            <person name="Wu L."/>
            <person name="Ma J."/>
        </authorList>
    </citation>
    <scope>NUCLEOTIDE SEQUENCE [LARGE SCALE GENOMIC DNA]</scope>
    <source>
        <strain evidence="4">JCM 14323</strain>
    </source>
</reference>
<evidence type="ECO:0000313" key="4">
    <source>
        <dbReference type="Proteomes" id="UP001501746"/>
    </source>
</evidence>
<dbReference type="PANTHER" id="PTHR44013">
    <property type="entry name" value="ZINC-TYPE ALCOHOL DEHYDROGENASE-LIKE PROTEIN C16A3.02C"/>
    <property type="match status" value="1"/>
</dbReference>
<dbReference type="EMBL" id="BAAANK010000003">
    <property type="protein sequence ID" value="GAA1830498.1"/>
    <property type="molecule type" value="Genomic_DNA"/>
</dbReference>
<dbReference type="Pfam" id="PF13602">
    <property type="entry name" value="ADH_zinc_N_2"/>
    <property type="match status" value="1"/>
</dbReference>
<evidence type="ECO:0000259" key="2">
    <source>
        <dbReference type="SMART" id="SM00829"/>
    </source>
</evidence>
<feature type="region of interest" description="Disordered" evidence="1">
    <location>
        <begin position="1"/>
        <end position="26"/>
    </location>
</feature>
<dbReference type="Gene3D" id="3.90.180.10">
    <property type="entry name" value="Medium-chain alcohol dehydrogenases, catalytic domain"/>
    <property type="match status" value="1"/>
</dbReference>
<protein>
    <submittedName>
        <fullName evidence="3">NADP-dependent oxidoreductase</fullName>
    </submittedName>
</protein>
<evidence type="ECO:0000256" key="1">
    <source>
        <dbReference type="SAM" id="MobiDB-lite"/>
    </source>
</evidence>
<dbReference type="SMART" id="SM00829">
    <property type="entry name" value="PKS_ER"/>
    <property type="match status" value="1"/>
</dbReference>
<evidence type="ECO:0000313" key="3">
    <source>
        <dbReference type="EMBL" id="GAA1830498.1"/>
    </source>
</evidence>
<dbReference type="Proteomes" id="UP001501746">
    <property type="component" value="Unassembled WGS sequence"/>
</dbReference>
<dbReference type="InterPro" id="IPR036291">
    <property type="entry name" value="NAD(P)-bd_dom_sf"/>
</dbReference>
<keyword evidence="4" id="KW-1185">Reference proteome</keyword>
<dbReference type="InterPro" id="IPR052733">
    <property type="entry name" value="Chloroplast_QOR"/>
</dbReference>
<name>A0ABP4YWJ7_9MICO</name>
<dbReference type="InterPro" id="IPR013154">
    <property type="entry name" value="ADH-like_N"/>
</dbReference>
<comment type="caution">
    <text evidence="3">The sequence shown here is derived from an EMBL/GenBank/DDBJ whole genome shotgun (WGS) entry which is preliminary data.</text>
</comment>
<dbReference type="CDD" id="cd05289">
    <property type="entry name" value="MDR_like_2"/>
    <property type="match status" value="1"/>
</dbReference>
<feature type="compositionally biased region" description="Polar residues" evidence="1">
    <location>
        <begin position="1"/>
        <end position="15"/>
    </location>
</feature>
<gene>
    <name evidence="3" type="ORF">GCM10009750_12940</name>
</gene>
<dbReference type="Gene3D" id="3.40.50.720">
    <property type="entry name" value="NAD(P)-binding Rossmann-like Domain"/>
    <property type="match status" value="1"/>
</dbReference>
<dbReference type="SUPFAM" id="SSF50129">
    <property type="entry name" value="GroES-like"/>
    <property type="match status" value="1"/>
</dbReference>
<sequence length="345" mass="34912">MTVSSTTPTQATGTSEGKGKGAHDTPTTTMRAIQFGRYGQPDVLEVVEVPRPHAGPGEALVRVAGTTFNPVDASIRAGYLAGMFPVELPHVPGIDVSGTVVAVGDGVDSELVSRDVIAFLPMTGPGASAEYAAVPAELIAPAPTSIPLADAAALASSGLTAWQAVVEQADVQRGQRVLVNGGGGGVGGFAVQLAARAGATVIATAGPRSRAAVEAQGASQVVDYTSTPVTDAVTEPVDVVVNLVRTSPEETAALVGLIRPDGVFVSTTTPGTAPAAADVRTVSVYARSDADQLAELARLVDAGELRVDVSAHHPLEDLATVHALGERGELRGKVVLTPTSAVARD</sequence>
<proteinExistence type="predicted"/>
<dbReference type="PANTHER" id="PTHR44013:SF1">
    <property type="entry name" value="ZINC-TYPE ALCOHOL DEHYDROGENASE-LIKE PROTEIN C16A3.02C"/>
    <property type="match status" value="1"/>
</dbReference>
<organism evidence="3 4">
    <name type="scientific">Agromyces salentinus</name>
    <dbReference type="NCBI Taxonomy" id="269421"/>
    <lineage>
        <taxon>Bacteria</taxon>
        <taxon>Bacillati</taxon>
        <taxon>Actinomycetota</taxon>
        <taxon>Actinomycetes</taxon>
        <taxon>Micrococcales</taxon>
        <taxon>Microbacteriaceae</taxon>
        <taxon>Agromyces</taxon>
    </lineage>
</organism>
<dbReference type="RefSeq" id="WP_246205774.1">
    <property type="nucleotide sequence ID" value="NZ_BAAANK010000003.1"/>
</dbReference>
<feature type="domain" description="Enoyl reductase (ER)" evidence="2">
    <location>
        <begin position="39"/>
        <end position="336"/>
    </location>
</feature>
<dbReference type="InterPro" id="IPR011032">
    <property type="entry name" value="GroES-like_sf"/>
</dbReference>
<accession>A0ABP4YWJ7</accession>
<dbReference type="SUPFAM" id="SSF51735">
    <property type="entry name" value="NAD(P)-binding Rossmann-fold domains"/>
    <property type="match status" value="1"/>
</dbReference>
<dbReference type="InterPro" id="IPR020843">
    <property type="entry name" value="ER"/>
</dbReference>